<dbReference type="InterPro" id="IPR007445">
    <property type="entry name" value="PilO"/>
</dbReference>
<organism evidence="2 3">
    <name type="scientific">Methylotenera versatilis (strain 301)</name>
    <dbReference type="NCBI Taxonomy" id="666681"/>
    <lineage>
        <taxon>Bacteria</taxon>
        <taxon>Pseudomonadati</taxon>
        <taxon>Pseudomonadota</taxon>
        <taxon>Betaproteobacteria</taxon>
        <taxon>Nitrosomonadales</taxon>
        <taxon>Methylophilaceae</taxon>
        <taxon>Methylotenera</taxon>
    </lineage>
</organism>
<dbReference type="STRING" id="666681.M301_0729"/>
<sequence>MNKIDVNHLRWLVSKYLSALGLWGLLGVAIIVSCLLIYVTYIMELDEQITLTQSKLKQHSQPSIKLATLPKTQIQTTAQDVTKFYDLFPAGASLPKWLSMMDAMAIKRHLILNRGDYKLSQTKQGELLRYEIVFPVVGQYIQIRQFIADVLLKLPALALNDLQIKRENSLSPTVEARLVFVLFLKGDSW</sequence>
<dbReference type="KEGG" id="meh:M301_0729"/>
<evidence type="ECO:0000313" key="3">
    <source>
        <dbReference type="Proteomes" id="UP000000383"/>
    </source>
</evidence>
<keyword evidence="1" id="KW-0472">Membrane</keyword>
<reference evidence="3" key="1">
    <citation type="submission" date="2010-05" db="EMBL/GenBank/DDBJ databases">
        <title>Complete sequence of Methylotenera sp. 301.</title>
        <authorList>
            <person name="Lucas S."/>
            <person name="Copeland A."/>
            <person name="Lapidus A."/>
            <person name="Cheng J.-F."/>
            <person name="Bruce D."/>
            <person name="Goodwin L."/>
            <person name="Pitluck S."/>
            <person name="Clum A."/>
            <person name="Land M."/>
            <person name="Hauser L."/>
            <person name="Kyrpides N."/>
            <person name="Ivanova N."/>
            <person name="Chistoservova L."/>
            <person name="Kalyuzhnaya M."/>
            <person name="Woyke T."/>
        </authorList>
    </citation>
    <scope>NUCLEOTIDE SEQUENCE [LARGE SCALE GENOMIC DNA]</scope>
    <source>
        <strain evidence="3">301</strain>
    </source>
</reference>
<dbReference type="Pfam" id="PF04350">
    <property type="entry name" value="PilO"/>
    <property type="match status" value="1"/>
</dbReference>
<keyword evidence="1 2" id="KW-0812">Transmembrane</keyword>
<dbReference type="RefSeq" id="WP_013147429.1">
    <property type="nucleotide sequence ID" value="NC_014207.1"/>
</dbReference>
<dbReference type="EMBL" id="CP002056">
    <property type="protein sequence ID" value="ADI29113.1"/>
    <property type="molecule type" value="Genomic_DNA"/>
</dbReference>
<keyword evidence="3" id="KW-1185">Reference proteome</keyword>
<dbReference type="eggNOG" id="COG3167">
    <property type="taxonomic scope" value="Bacteria"/>
</dbReference>
<proteinExistence type="predicted"/>
<evidence type="ECO:0000313" key="2">
    <source>
        <dbReference type="EMBL" id="ADI29113.1"/>
    </source>
</evidence>
<dbReference type="AlphaFoldDB" id="D7DNU6"/>
<dbReference type="GO" id="GO:0043683">
    <property type="term" value="P:type IV pilus assembly"/>
    <property type="evidence" value="ECO:0007669"/>
    <property type="project" value="InterPro"/>
</dbReference>
<reference evidence="2 3" key="2">
    <citation type="journal article" date="2011" name="J. Bacteriol.">
        <title>Genomes of three methylotrophs from a single niche uncover genetic and metabolic divergence of Methylophilaceae.</title>
        <authorList>
            <person name="Lapidus A."/>
            <person name="Clum A."/>
            <person name="Labutti K."/>
            <person name="Kaluzhnaya M.G."/>
            <person name="Lim S."/>
            <person name="Beck D.A."/>
            <person name="Glavina Del Rio T."/>
            <person name="Nolan M."/>
            <person name="Mavromatis K."/>
            <person name="Huntemann M."/>
            <person name="Lucas S."/>
            <person name="Lidstrom M.E."/>
            <person name="Ivanova N."/>
            <person name="Chistoserdova L."/>
        </authorList>
    </citation>
    <scope>NUCLEOTIDE SEQUENCE [LARGE SCALE GENOMIC DNA]</scope>
    <source>
        <strain evidence="2 3">301</strain>
    </source>
</reference>
<keyword evidence="1" id="KW-1133">Transmembrane helix</keyword>
<evidence type="ECO:0000256" key="1">
    <source>
        <dbReference type="SAM" id="Phobius"/>
    </source>
</evidence>
<dbReference type="OrthoDB" id="9096701at2"/>
<dbReference type="GO" id="GO:0043107">
    <property type="term" value="P:type IV pilus-dependent motility"/>
    <property type="evidence" value="ECO:0007669"/>
    <property type="project" value="InterPro"/>
</dbReference>
<dbReference type="HOGENOM" id="CLU_115745_0_0_4"/>
<dbReference type="Proteomes" id="UP000000383">
    <property type="component" value="Chromosome"/>
</dbReference>
<gene>
    <name evidence="2" type="ordered locus">M301_0729</name>
</gene>
<dbReference type="PROSITE" id="PS51257">
    <property type="entry name" value="PROKAR_LIPOPROTEIN"/>
    <property type="match status" value="1"/>
</dbReference>
<accession>D7DNU6</accession>
<name>D7DNU6_METV0</name>
<feature type="transmembrane region" description="Helical" evidence="1">
    <location>
        <begin position="20"/>
        <end position="41"/>
    </location>
</feature>
<protein>
    <submittedName>
        <fullName evidence="2">Putative transmembrane protein</fullName>
    </submittedName>
</protein>